<dbReference type="RefSeq" id="WP_074732115.1">
    <property type="nucleotide sequence ID" value="NZ_FNYK01000025.1"/>
</dbReference>
<evidence type="ECO:0000313" key="2">
    <source>
        <dbReference type="EMBL" id="SEI80768.1"/>
    </source>
</evidence>
<dbReference type="Pfam" id="PF02645">
    <property type="entry name" value="DegV"/>
    <property type="match status" value="1"/>
</dbReference>
<dbReference type="InterPro" id="IPR043168">
    <property type="entry name" value="DegV_C"/>
</dbReference>
<dbReference type="InterPro" id="IPR003797">
    <property type="entry name" value="DegV"/>
</dbReference>
<dbReference type="AlphaFoldDB" id="A0A1H6TL40"/>
<dbReference type="EMBL" id="FNYK01000025">
    <property type="protein sequence ID" value="SEI80768.1"/>
    <property type="molecule type" value="Genomic_DNA"/>
</dbReference>
<dbReference type="Gene3D" id="3.40.50.10170">
    <property type="match status" value="1"/>
</dbReference>
<dbReference type="OrthoDB" id="9775494at2"/>
<dbReference type="PANTHER" id="PTHR33434">
    <property type="entry name" value="DEGV DOMAIN-CONTAINING PROTEIN DR_1986-RELATED"/>
    <property type="match status" value="1"/>
</dbReference>
<organism evidence="2 3">
    <name type="scientific">Sharpea azabuensis</name>
    <dbReference type="NCBI Taxonomy" id="322505"/>
    <lineage>
        <taxon>Bacteria</taxon>
        <taxon>Bacillati</taxon>
        <taxon>Bacillota</taxon>
        <taxon>Erysipelotrichia</taxon>
        <taxon>Erysipelotrichales</taxon>
        <taxon>Coprobacillaceae</taxon>
        <taxon>Sharpea</taxon>
    </lineage>
</organism>
<name>A0A1H6TL40_9FIRM</name>
<dbReference type="NCBIfam" id="TIGR00762">
    <property type="entry name" value="DegV"/>
    <property type="match status" value="1"/>
</dbReference>
<protein>
    <submittedName>
        <fullName evidence="2">EDD domain protein, DegV family</fullName>
    </submittedName>
</protein>
<keyword evidence="1" id="KW-0446">Lipid-binding</keyword>
<accession>A0A1H6TL40</accession>
<evidence type="ECO:0000256" key="1">
    <source>
        <dbReference type="ARBA" id="ARBA00023121"/>
    </source>
</evidence>
<dbReference type="InterPro" id="IPR050270">
    <property type="entry name" value="DegV_domain_contain"/>
</dbReference>
<dbReference type="PROSITE" id="PS51482">
    <property type="entry name" value="DEGV"/>
    <property type="match status" value="1"/>
</dbReference>
<dbReference type="GO" id="GO:0008289">
    <property type="term" value="F:lipid binding"/>
    <property type="evidence" value="ECO:0007669"/>
    <property type="project" value="UniProtKB-KW"/>
</dbReference>
<proteinExistence type="predicted"/>
<gene>
    <name evidence="2" type="ORF">SAMN04487834_102528</name>
</gene>
<dbReference type="Proteomes" id="UP000183028">
    <property type="component" value="Unassembled WGS sequence"/>
</dbReference>
<dbReference type="eggNOG" id="COG1307">
    <property type="taxonomic scope" value="Bacteria"/>
</dbReference>
<dbReference type="SUPFAM" id="SSF82549">
    <property type="entry name" value="DAK1/DegV-like"/>
    <property type="match status" value="1"/>
</dbReference>
<reference evidence="3" key="1">
    <citation type="submission" date="2016-10" db="EMBL/GenBank/DDBJ databases">
        <authorList>
            <person name="Varghese N."/>
        </authorList>
    </citation>
    <scope>NUCLEOTIDE SEQUENCE [LARGE SCALE GENOMIC DNA]</scope>
    <source>
        <strain evidence="3">DSM 20406</strain>
    </source>
</reference>
<sequence>MKIAVTTDSGSGISQQEAKELGITVIPMPFSIDEKTYFEDVNIAEDAFYETLKPSATIHTSQPELYTIEEIWRGLLKEYDAIVHIPLTSGLSSTCQSAIMLASDIDEERVQVVDNRKVSFSQKISVLQALKLIDEGKTASEIKELLEANSDDNTIYIGLETLDFLKAGGRLTQAVAAIGSILKIKPVLTIVEGGHLDTFTRARTKKGIKREIIKALKHDAIEKFNDPEGENCYFGVAYAGNREEGEVFANEIAEAFPNRMDYPITVVPLSEIIVCHTGPHILGASIMHKLNK</sequence>
<keyword evidence="3" id="KW-1185">Reference proteome</keyword>
<dbReference type="STRING" id="322505.SAMN04487836_11040"/>
<dbReference type="PANTHER" id="PTHR33434:SF2">
    <property type="entry name" value="FATTY ACID-BINDING PROTEIN TM_1468"/>
    <property type="match status" value="1"/>
</dbReference>
<dbReference type="Gene3D" id="3.30.1180.10">
    <property type="match status" value="1"/>
</dbReference>
<evidence type="ECO:0000313" key="3">
    <source>
        <dbReference type="Proteomes" id="UP000183028"/>
    </source>
</evidence>